<feature type="chain" id="PRO_5040338695" evidence="7">
    <location>
        <begin position="18"/>
        <end position="265"/>
    </location>
</feature>
<evidence type="ECO:0000256" key="6">
    <source>
        <dbReference type="ARBA" id="ARBA00024195"/>
    </source>
</evidence>
<dbReference type="Pfam" id="PF00089">
    <property type="entry name" value="Trypsin"/>
    <property type="match status" value="1"/>
</dbReference>
<dbReference type="GO" id="GO:0004252">
    <property type="term" value="F:serine-type endopeptidase activity"/>
    <property type="evidence" value="ECO:0007669"/>
    <property type="project" value="InterPro"/>
</dbReference>
<proteinExistence type="inferred from homology"/>
<dbReference type="PRINTS" id="PR00722">
    <property type="entry name" value="CHYMOTRYPSIN"/>
</dbReference>
<evidence type="ECO:0000256" key="2">
    <source>
        <dbReference type="ARBA" id="ARBA00022670"/>
    </source>
</evidence>
<dbReference type="InterPro" id="IPR001314">
    <property type="entry name" value="Peptidase_S1A"/>
</dbReference>
<keyword evidence="10" id="KW-1185">Reference proteome</keyword>
<keyword evidence="5" id="KW-1015">Disulfide bond</keyword>
<dbReference type="InterPro" id="IPR001254">
    <property type="entry name" value="Trypsin_dom"/>
</dbReference>
<dbReference type="PROSITE" id="PS50240">
    <property type="entry name" value="TRYPSIN_DOM"/>
    <property type="match status" value="1"/>
</dbReference>
<dbReference type="SUPFAM" id="SSF50494">
    <property type="entry name" value="Trypsin-like serine proteases"/>
    <property type="match status" value="1"/>
</dbReference>
<feature type="domain" description="Peptidase S1" evidence="8">
    <location>
        <begin position="22"/>
        <end position="263"/>
    </location>
</feature>
<dbReference type="OrthoDB" id="7740496at2759"/>
<evidence type="ECO:0000256" key="3">
    <source>
        <dbReference type="ARBA" id="ARBA00022801"/>
    </source>
</evidence>
<evidence type="ECO:0000256" key="7">
    <source>
        <dbReference type="SAM" id="SignalP"/>
    </source>
</evidence>
<evidence type="ECO:0000256" key="1">
    <source>
        <dbReference type="ARBA" id="ARBA00004239"/>
    </source>
</evidence>
<keyword evidence="4" id="KW-0720">Serine protease</keyword>
<dbReference type="InterPro" id="IPR050430">
    <property type="entry name" value="Peptidase_S1"/>
</dbReference>
<dbReference type="InterPro" id="IPR009003">
    <property type="entry name" value="Peptidase_S1_PA"/>
</dbReference>
<dbReference type="SMART" id="SM00020">
    <property type="entry name" value="Tryp_SPc"/>
    <property type="match status" value="1"/>
</dbReference>
<evidence type="ECO:0000259" key="8">
    <source>
        <dbReference type="PROSITE" id="PS50240"/>
    </source>
</evidence>
<sequence>MMYWAILLFCNFVKVLCVPHPIVGGRTAQPNTYGYQASLRYATEAIEFHFCGGSIISDKCILTAAHCYEVLTKPNRELSRVHVYVGTIYAKKSPNDKGDMYGVESFKKHEQFNRTSLINDLAVVTTDKPIRFNFRVWPIKLATIRPPDGSFITVTGWGYIKNGVKVIPRKLQVINLKMMSLTDCMALNPLDPSCPLEKVTETNICIVGNVGQSTCQGDSGGPAAYNGELVGAISFGADQCGDGKPSVMTCVIDYIEWIRNQTEMH</sequence>
<evidence type="ECO:0000313" key="10">
    <source>
        <dbReference type="Proteomes" id="UP001151699"/>
    </source>
</evidence>
<dbReference type="EMBL" id="WJQU01001393">
    <property type="protein sequence ID" value="KAJ6633964.1"/>
    <property type="molecule type" value="Genomic_DNA"/>
</dbReference>
<dbReference type="Gene3D" id="2.40.10.10">
    <property type="entry name" value="Trypsin-like serine proteases"/>
    <property type="match status" value="1"/>
</dbReference>
<evidence type="ECO:0000313" key="9">
    <source>
        <dbReference type="EMBL" id="KAJ6633964.1"/>
    </source>
</evidence>
<evidence type="ECO:0000256" key="5">
    <source>
        <dbReference type="ARBA" id="ARBA00023157"/>
    </source>
</evidence>
<feature type="signal peptide" evidence="7">
    <location>
        <begin position="1"/>
        <end position="17"/>
    </location>
</feature>
<keyword evidence="2" id="KW-0645">Protease</keyword>
<dbReference type="Proteomes" id="UP001151699">
    <property type="component" value="Unassembled WGS sequence"/>
</dbReference>
<dbReference type="AlphaFoldDB" id="A0A9Q0MLN9"/>
<protein>
    <submittedName>
        <fullName evidence="9">Chymotrypsin-1</fullName>
    </submittedName>
</protein>
<accession>A0A9Q0MLN9</accession>
<evidence type="ECO:0000256" key="4">
    <source>
        <dbReference type="ARBA" id="ARBA00022825"/>
    </source>
</evidence>
<dbReference type="PANTHER" id="PTHR24276:SF91">
    <property type="entry name" value="AT26814P-RELATED"/>
    <property type="match status" value="1"/>
</dbReference>
<keyword evidence="7" id="KW-0732">Signal</keyword>
<dbReference type="InterPro" id="IPR043504">
    <property type="entry name" value="Peptidase_S1_PA_chymotrypsin"/>
</dbReference>
<dbReference type="InterPro" id="IPR018114">
    <property type="entry name" value="TRYPSIN_HIS"/>
</dbReference>
<keyword evidence="3" id="KW-0378">Hydrolase</keyword>
<dbReference type="GO" id="GO:0006508">
    <property type="term" value="P:proteolysis"/>
    <property type="evidence" value="ECO:0007669"/>
    <property type="project" value="UniProtKB-KW"/>
</dbReference>
<gene>
    <name evidence="9" type="primary">CTR1_2</name>
    <name evidence="9" type="ORF">Bhyg_17887</name>
</gene>
<dbReference type="PANTHER" id="PTHR24276">
    <property type="entry name" value="POLYSERASE-RELATED"/>
    <property type="match status" value="1"/>
</dbReference>
<dbReference type="GO" id="GO:0005576">
    <property type="term" value="C:extracellular region"/>
    <property type="evidence" value="ECO:0007669"/>
    <property type="project" value="UniProtKB-SubCell"/>
</dbReference>
<dbReference type="CDD" id="cd00190">
    <property type="entry name" value="Tryp_SPc"/>
    <property type="match status" value="1"/>
</dbReference>
<dbReference type="FunFam" id="2.40.10.10:FF:000068">
    <property type="entry name" value="transmembrane protease serine 2"/>
    <property type="match status" value="1"/>
</dbReference>
<name>A0A9Q0MLN9_9DIPT</name>
<dbReference type="FunFam" id="2.40.10.10:FF:000036">
    <property type="entry name" value="Trypsin beta"/>
    <property type="match status" value="1"/>
</dbReference>
<comment type="subcellular location">
    <subcellularLocation>
        <location evidence="1">Secreted</location>
        <location evidence="1">Extracellular space</location>
    </subcellularLocation>
</comment>
<comment type="similarity">
    <text evidence="6">Belongs to the peptidase S1 family. CLIP subfamily.</text>
</comment>
<dbReference type="PROSITE" id="PS00134">
    <property type="entry name" value="TRYPSIN_HIS"/>
    <property type="match status" value="1"/>
</dbReference>
<comment type="caution">
    <text evidence="9">The sequence shown here is derived from an EMBL/GenBank/DDBJ whole genome shotgun (WGS) entry which is preliminary data.</text>
</comment>
<reference evidence="9" key="1">
    <citation type="submission" date="2022-07" db="EMBL/GenBank/DDBJ databases">
        <authorList>
            <person name="Trinca V."/>
            <person name="Uliana J.V.C."/>
            <person name="Torres T.T."/>
            <person name="Ward R.J."/>
            <person name="Monesi N."/>
        </authorList>
    </citation>
    <scope>NUCLEOTIDE SEQUENCE</scope>
    <source>
        <strain evidence="9">HSMRA1968</strain>
        <tissue evidence="9">Whole embryos</tissue>
    </source>
</reference>
<organism evidence="9 10">
    <name type="scientific">Pseudolycoriella hygida</name>
    <dbReference type="NCBI Taxonomy" id="35572"/>
    <lineage>
        <taxon>Eukaryota</taxon>
        <taxon>Metazoa</taxon>
        <taxon>Ecdysozoa</taxon>
        <taxon>Arthropoda</taxon>
        <taxon>Hexapoda</taxon>
        <taxon>Insecta</taxon>
        <taxon>Pterygota</taxon>
        <taxon>Neoptera</taxon>
        <taxon>Endopterygota</taxon>
        <taxon>Diptera</taxon>
        <taxon>Nematocera</taxon>
        <taxon>Sciaroidea</taxon>
        <taxon>Sciaridae</taxon>
        <taxon>Pseudolycoriella</taxon>
    </lineage>
</organism>